<evidence type="ECO:0000256" key="2">
    <source>
        <dbReference type="SAM" id="Phobius"/>
    </source>
</evidence>
<feature type="non-terminal residue" evidence="3">
    <location>
        <position position="109"/>
    </location>
</feature>
<dbReference type="AlphaFoldDB" id="X1IS05"/>
<evidence type="ECO:0000256" key="1">
    <source>
        <dbReference type="SAM" id="Coils"/>
    </source>
</evidence>
<sequence>MKIGKSTWWVLAASILVVLLAYLGVNYYRQRTEQAKLLTSMAQAQQDYIKYTAQYTEFEAQKRELERQLSEANSRIASLHGEFESHIKAIEINETLFDTASKAGVTITG</sequence>
<keyword evidence="1" id="KW-0175">Coiled coil</keyword>
<evidence type="ECO:0000313" key="3">
    <source>
        <dbReference type="EMBL" id="GAH84472.1"/>
    </source>
</evidence>
<comment type="caution">
    <text evidence="3">The sequence shown here is derived from an EMBL/GenBank/DDBJ whole genome shotgun (WGS) entry which is preliminary data.</text>
</comment>
<protein>
    <submittedName>
        <fullName evidence="3">Uncharacterized protein</fullName>
    </submittedName>
</protein>
<name>X1IS05_9ZZZZ</name>
<dbReference type="SUPFAM" id="SSF90257">
    <property type="entry name" value="Myosin rod fragments"/>
    <property type="match status" value="1"/>
</dbReference>
<keyword evidence="2" id="KW-1133">Transmembrane helix</keyword>
<feature type="transmembrane region" description="Helical" evidence="2">
    <location>
        <begin position="6"/>
        <end position="28"/>
    </location>
</feature>
<dbReference type="EMBL" id="BARU01038419">
    <property type="protein sequence ID" value="GAH84472.1"/>
    <property type="molecule type" value="Genomic_DNA"/>
</dbReference>
<organism evidence="3">
    <name type="scientific">marine sediment metagenome</name>
    <dbReference type="NCBI Taxonomy" id="412755"/>
    <lineage>
        <taxon>unclassified sequences</taxon>
        <taxon>metagenomes</taxon>
        <taxon>ecological metagenomes</taxon>
    </lineage>
</organism>
<proteinExistence type="predicted"/>
<keyword evidence="2" id="KW-0472">Membrane</keyword>
<reference evidence="3" key="1">
    <citation type="journal article" date="2014" name="Front. Microbiol.">
        <title>High frequency of phylogenetically diverse reductive dehalogenase-homologous genes in deep subseafloor sedimentary metagenomes.</title>
        <authorList>
            <person name="Kawai M."/>
            <person name="Futagami T."/>
            <person name="Toyoda A."/>
            <person name="Takaki Y."/>
            <person name="Nishi S."/>
            <person name="Hori S."/>
            <person name="Arai W."/>
            <person name="Tsubouchi T."/>
            <person name="Morono Y."/>
            <person name="Uchiyama I."/>
            <person name="Ito T."/>
            <person name="Fujiyama A."/>
            <person name="Inagaki F."/>
            <person name="Takami H."/>
        </authorList>
    </citation>
    <scope>NUCLEOTIDE SEQUENCE</scope>
    <source>
        <strain evidence="3">Expedition CK06-06</strain>
    </source>
</reference>
<feature type="coiled-coil region" evidence="1">
    <location>
        <begin position="41"/>
        <end position="82"/>
    </location>
</feature>
<gene>
    <name evidence="3" type="ORF">S03H2_59728</name>
</gene>
<keyword evidence="2" id="KW-0812">Transmembrane</keyword>
<accession>X1IS05</accession>